<evidence type="ECO:0000313" key="1">
    <source>
        <dbReference type="EMBL" id="EKX32195.1"/>
    </source>
</evidence>
<protein>
    <submittedName>
        <fullName evidence="1 2">Uncharacterized protein</fullName>
    </submittedName>
</protein>
<reference evidence="1 3" key="1">
    <citation type="journal article" date="2012" name="Nature">
        <title>Algal genomes reveal evolutionary mosaicism and the fate of nucleomorphs.</title>
        <authorList>
            <consortium name="DOE Joint Genome Institute"/>
            <person name="Curtis B.A."/>
            <person name="Tanifuji G."/>
            <person name="Burki F."/>
            <person name="Gruber A."/>
            <person name="Irimia M."/>
            <person name="Maruyama S."/>
            <person name="Arias M.C."/>
            <person name="Ball S.G."/>
            <person name="Gile G.H."/>
            <person name="Hirakawa Y."/>
            <person name="Hopkins J.F."/>
            <person name="Kuo A."/>
            <person name="Rensing S.A."/>
            <person name="Schmutz J."/>
            <person name="Symeonidi A."/>
            <person name="Elias M."/>
            <person name="Eveleigh R.J."/>
            <person name="Herman E.K."/>
            <person name="Klute M.J."/>
            <person name="Nakayama T."/>
            <person name="Obornik M."/>
            <person name="Reyes-Prieto A."/>
            <person name="Armbrust E.V."/>
            <person name="Aves S.J."/>
            <person name="Beiko R.G."/>
            <person name="Coutinho P."/>
            <person name="Dacks J.B."/>
            <person name="Durnford D.G."/>
            <person name="Fast N.M."/>
            <person name="Green B.R."/>
            <person name="Grisdale C.J."/>
            <person name="Hempel F."/>
            <person name="Henrissat B."/>
            <person name="Hoppner M.P."/>
            <person name="Ishida K."/>
            <person name="Kim E."/>
            <person name="Koreny L."/>
            <person name="Kroth P.G."/>
            <person name="Liu Y."/>
            <person name="Malik S.B."/>
            <person name="Maier U.G."/>
            <person name="McRose D."/>
            <person name="Mock T."/>
            <person name="Neilson J.A."/>
            <person name="Onodera N.T."/>
            <person name="Poole A.M."/>
            <person name="Pritham E.J."/>
            <person name="Richards T.A."/>
            <person name="Rocap G."/>
            <person name="Roy S.W."/>
            <person name="Sarai C."/>
            <person name="Schaack S."/>
            <person name="Shirato S."/>
            <person name="Slamovits C.H."/>
            <person name="Spencer D.F."/>
            <person name="Suzuki S."/>
            <person name="Worden A.Z."/>
            <person name="Zauner S."/>
            <person name="Barry K."/>
            <person name="Bell C."/>
            <person name="Bharti A.K."/>
            <person name="Crow J.A."/>
            <person name="Grimwood J."/>
            <person name="Kramer R."/>
            <person name="Lindquist E."/>
            <person name="Lucas S."/>
            <person name="Salamov A."/>
            <person name="McFadden G.I."/>
            <person name="Lane C.E."/>
            <person name="Keeling P.J."/>
            <person name="Gray M.W."/>
            <person name="Grigoriev I.V."/>
            <person name="Archibald J.M."/>
        </authorList>
    </citation>
    <scope>NUCLEOTIDE SEQUENCE</scope>
    <source>
        <strain evidence="1 3">CCMP2712</strain>
    </source>
</reference>
<evidence type="ECO:0000313" key="3">
    <source>
        <dbReference type="Proteomes" id="UP000011087"/>
    </source>
</evidence>
<dbReference type="PaxDb" id="55529-EKX32195"/>
<dbReference type="RefSeq" id="XP_005819175.1">
    <property type="nucleotide sequence ID" value="XM_005819118.1"/>
</dbReference>
<proteinExistence type="predicted"/>
<reference evidence="3" key="2">
    <citation type="submission" date="2012-11" db="EMBL/GenBank/DDBJ databases">
        <authorList>
            <person name="Kuo A."/>
            <person name="Curtis B.A."/>
            <person name="Tanifuji G."/>
            <person name="Burki F."/>
            <person name="Gruber A."/>
            <person name="Irimia M."/>
            <person name="Maruyama S."/>
            <person name="Arias M.C."/>
            <person name="Ball S.G."/>
            <person name="Gile G.H."/>
            <person name="Hirakawa Y."/>
            <person name="Hopkins J.F."/>
            <person name="Rensing S.A."/>
            <person name="Schmutz J."/>
            <person name="Symeonidi A."/>
            <person name="Elias M."/>
            <person name="Eveleigh R.J."/>
            <person name="Herman E.K."/>
            <person name="Klute M.J."/>
            <person name="Nakayama T."/>
            <person name="Obornik M."/>
            <person name="Reyes-Prieto A."/>
            <person name="Armbrust E.V."/>
            <person name="Aves S.J."/>
            <person name="Beiko R.G."/>
            <person name="Coutinho P."/>
            <person name="Dacks J.B."/>
            <person name="Durnford D.G."/>
            <person name="Fast N.M."/>
            <person name="Green B.R."/>
            <person name="Grisdale C."/>
            <person name="Hempe F."/>
            <person name="Henrissat B."/>
            <person name="Hoppner M.P."/>
            <person name="Ishida K.-I."/>
            <person name="Kim E."/>
            <person name="Koreny L."/>
            <person name="Kroth P.G."/>
            <person name="Liu Y."/>
            <person name="Malik S.-B."/>
            <person name="Maier U.G."/>
            <person name="McRose D."/>
            <person name="Mock T."/>
            <person name="Neilson J.A."/>
            <person name="Onodera N.T."/>
            <person name="Poole A.M."/>
            <person name="Pritham E.J."/>
            <person name="Richards T.A."/>
            <person name="Rocap G."/>
            <person name="Roy S.W."/>
            <person name="Sarai C."/>
            <person name="Schaack S."/>
            <person name="Shirato S."/>
            <person name="Slamovits C.H."/>
            <person name="Spencer D.F."/>
            <person name="Suzuki S."/>
            <person name="Worden A.Z."/>
            <person name="Zauner S."/>
            <person name="Barry K."/>
            <person name="Bell C."/>
            <person name="Bharti A.K."/>
            <person name="Crow J.A."/>
            <person name="Grimwood J."/>
            <person name="Kramer R."/>
            <person name="Lindquist E."/>
            <person name="Lucas S."/>
            <person name="Salamov A."/>
            <person name="McFadden G.I."/>
            <person name="Lane C.E."/>
            <person name="Keeling P.J."/>
            <person name="Gray M.W."/>
            <person name="Grigoriev I.V."/>
            <person name="Archibald J.M."/>
        </authorList>
    </citation>
    <scope>NUCLEOTIDE SEQUENCE</scope>
    <source>
        <strain evidence="3">CCMP2712</strain>
    </source>
</reference>
<dbReference type="SUPFAM" id="SSF56747">
    <property type="entry name" value="Prim-pol domain"/>
    <property type="match status" value="1"/>
</dbReference>
<reference evidence="2" key="3">
    <citation type="submission" date="2016-03" db="UniProtKB">
        <authorList>
            <consortium name="EnsemblProtists"/>
        </authorList>
    </citation>
    <scope>IDENTIFICATION</scope>
</reference>
<dbReference type="KEGG" id="gtt:GUITHDRAFT_148779"/>
<keyword evidence="3" id="KW-1185">Reference proteome</keyword>
<dbReference type="AlphaFoldDB" id="L1I8M1"/>
<sequence>MSSTQMTVYGKDNVLSLFHHLSTQEVFLHMSIIFFPFRGIAHGDVMGFRYSNFKGKPLRRQPITDLYEFIRKNDICSIHLGGELDPAVRGTQITYTLRHRMFVIDIDTQTLDPQVHLLMVSFIAANVYQSFIRESTKDMQQILVCCSGKGWHIYFAFRQLYWSVQSEDWQRDLERDLRKSIMRFVNPVPILSARSPSDSYITFARQDYAWRNETLEGTEGTVWIPYWYREWYAIIEPRFVDACTNHTQWLSQYGPIKSVLHQMCCFVDGMEKKFMLHLFQSVSTMTSIKDIFRWVQSMREKVSWFQADCMFKTPELVKVSIAYACIELECRKTGFFIDMGLADPTHMLRAPFSPKIWDNGDDGFISLPLGDPYTALSATNCTMRVSEFTPDAIAPNVAHFKNWYNHSMPKIIPREPMPANKKGSLAGLSSRKLFMGKTIKITLSVAMVMEYNQLTWPPGMHVIEIDNLMMVYGPGYVAYATSGDAMDFFEYLADYVNNPENPPQYPHRHNLEIHYKVVQGTIPLYVFHRLERFRMHGSQVTSWDNLVNTHALRTQVHQTIQNAPDFLHHMARAHRSHSLILAEIYRIMQGLTPQSPIPDVNDDFRELCANHRRLYHSIFLLFAMDLLE</sequence>
<dbReference type="HOGENOM" id="CLU_435788_0_0_1"/>
<organism evidence="1">
    <name type="scientific">Guillardia theta (strain CCMP2712)</name>
    <name type="common">Cryptophyte</name>
    <dbReference type="NCBI Taxonomy" id="905079"/>
    <lineage>
        <taxon>Eukaryota</taxon>
        <taxon>Cryptophyceae</taxon>
        <taxon>Pyrenomonadales</taxon>
        <taxon>Geminigeraceae</taxon>
        <taxon>Guillardia</taxon>
    </lineage>
</organism>
<evidence type="ECO:0000313" key="2">
    <source>
        <dbReference type="EnsemblProtists" id="EKX32195"/>
    </source>
</evidence>
<dbReference type="EMBL" id="JH993205">
    <property type="protein sequence ID" value="EKX32195.1"/>
    <property type="molecule type" value="Genomic_DNA"/>
</dbReference>
<accession>L1I8M1</accession>
<dbReference type="EnsemblProtists" id="EKX32195">
    <property type="protein sequence ID" value="EKX32195"/>
    <property type="gene ID" value="GUITHDRAFT_148779"/>
</dbReference>
<name>L1I8M1_GUITC</name>
<dbReference type="GeneID" id="17288925"/>
<gene>
    <name evidence="1" type="ORF">GUITHDRAFT_148779</name>
</gene>
<dbReference type="Proteomes" id="UP000011087">
    <property type="component" value="Unassembled WGS sequence"/>
</dbReference>